<sequence>MSNSSHLLHTRLMVCQGKYFLACLGGISNASVKTIVQSKTLIPEVE</sequence>
<evidence type="ECO:0000313" key="1">
    <source>
        <dbReference type="EMBL" id="QFS45948.1"/>
    </source>
</evidence>
<protein>
    <submittedName>
        <fullName evidence="1">Uncharacterized protein</fullName>
    </submittedName>
</protein>
<name>A0A5P8VZT0_9NOSO</name>
<dbReference type="AlphaFoldDB" id="A0A5P8VZT0"/>
<organism evidence="1 2">
    <name type="scientific">Nostoc sphaeroides CCNUC1</name>
    <dbReference type="NCBI Taxonomy" id="2653204"/>
    <lineage>
        <taxon>Bacteria</taxon>
        <taxon>Bacillati</taxon>
        <taxon>Cyanobacteriota</taxon>
        <taxon>Cyanophyceae</taxon>
        <taxon>Nostocales</taxon>
        <taxon>Nostocaceae</taxon>
        <taxon>Nostoc</taxon>
    </lineage>
</organism>
<gene>
    <name evidence="1" type="ORF">GXM_03427</name>
</gene>
<dbReference type="KEGG" id="nsh:GXM_03427"/>
<accession>A0A5P8VZT0</accession>
<proteinExistence type="predicted"/>
<dbReference type="Proteomes" id="UP000326678">
    <property type="component" value="Chromosome Gxm1"/>
</dbReference>
<dbReference type="EMBL" id="CP045226">
    <property type="protein sequence ID" value="QFS45948.1"/>
    <property type="molecule type" value="Genomic_DNA"/>
</dbReference>
<keyword evidence="2" id="KW-1185">Reference proteome</keyword>
<reference evidence="1 2" key="1">
    <citation type="submission" date="2019-10" db="EMBL/GenBank/DDBJ databases">
        <title>Genomic and transcriptomic insights into the perfect genentic adaptation of a filamentous nitrogen-fixing cyanobacterium to rice fields.</title>
        <authorList>
            <person name="Chen Z."/>
        </authorList>
    </citation>
    <scope>NUCLEOTIDE SEQUENCE [LARGE SCALE GENOMIC DNA]</scope>
    <source>
        <strain evidence="1">CCNUC1</strain>
    </source>
</reference>
<evidence type="ECO:0000313" key="2">
    <source>
        <dbReference type="Proteomes" id="UP000326678"/>
    </source>
</evidence>